<dbReference type="KEGG" id="tpal:117653893"/>
<name>A0A6P9ACB5_THRPL</name>
<evidence type="ECO:0000313" key="7">
    <source>
        <dbReference type="RefSeq" id="XP_034255782.1"/>
    </source>
</evidence>
<dbReference type="GO" id="GO:1990481">
    <property type="term" value="P:mRNA pseudouridine synthesis"/>
    <property type="evidence" value="ECO:0007669"/>
    <property type="project" value="TreeGrafter"/>
</dbReference>
<dbReference type="Gene3D" id="3.30.70.580">
    <property type="entry name" value="Pseudouridine synthase I, catalytic domain, N-terminal subdomain"/>
    <property type="match status" value="1"/>
</dbReference>
<keyword evidence="6" id="KW-1185">Reference proteome</keyword>
<dbReference type="PANTHER" id="PTHR11142">
    <property type="entry name" value="PSEUDOURIDYLATE SYNTHASE"/>
    <property type="match status" value="1"/>
</dbReference>
<evidence type="ECO:0000256" key="1">
    <source>
        <dbReference type="ARBA" id="ARBA00009375"/>
    </source>
</evidence>
<dbReference type="Proteomes" id="UP000515158">
    <property type="component" value="Unplaced"/>
</dbReference>
<dbReference type="InterPro" id="IPR020095">
    <property type="entry name" value="PsdUridine_synth_TruA_C"/>
</dbReference>
<dbReference type="FunFam" id="3.30.70.580:FF:000007">
    <property type="entry name" value="tRNA pseudouridine synthase"/>
    <property type="match status" value="1"/>
</dbReference>
<gene>
    <name evidence="7" type="primary">LOC117653893</name>
</gene>
<dbReference type="Gene3D" id="3.30.70.660">
    <property type="entry name" value="Pseudouridine synthase I, catalytic domain, C-terminal subdomain"/>
    <property type="match status" value="1"/>
</dbReference>
<feature type="coiled-coil region" evidence="4">
    <location>
        <begin position="21"/>
        <end position="48"/>
    </location>
</feature>
<dbReference type="PANTHER" id="PTHR11142:SF5">
    <property type="entry name" value="TRNA PSEUDOURIDINE(38_39) SYNTHASE"/>
    <property type="match status" value="1"/>
</dbReference>
<evidence type="ECO:0000259" key="5">
    <source>
        <dbReference type="Pfam" id="PF01416"/>
    </source>
</evidence>
<evidence type="ECO:0000256" key="3">
    <source>
        <dbReference type="ARBA" id="ARBA00023235"/>
    </source>
</evidence>
<dbReference type="InterPro" id="IPR020103">
    <property type="entry name" value="PsdUridine_synth_cat_dom_sf"/>
</dbReference>
<dbReference type="GO" id="GO:0009982">
    <property type="term" value="F:pseudouridine synthase activity"/>
    <property type="evidence" value="ECO:0007669"/>
    <property type="project" value="InterPro"/>
</dbReference>
<dbReference type="InParanoid" id="A0A6P9ACB5"/>
<dbReference type="GO" id="GO:0003723">
    <property type="term" value="F:RNA binding"/>
    <property type="evidence" value="ECO:0007669"/>
    <property type="project" value="InterPro"/>
</dbReference>
<dbReference type="Pfam" id="PF01416">
    <property type="entry name" value="PseudoU_synth_1"/>
    <property type="match status" value="1"/>
</dbReference>
<dbReference type="AlphaFoldDB" id="A0A6P9ACB5"/>
<dbReference type="GeneID" id="117653893"/>
<dbReference type="RefSeq" id="XP_034255782.1">
    <property type="nucleotide sequence ID" value="XM_034399891.1"/>
</dbReference>
<dbReference type="NCBIfam" id="TIGR00071">
    <property type="entry name" value="hisT_truA"/>
    <property type="match status" value="1"/>
</dbReference>
<comment type="similarity">
    <text evidence="1">Belongs to the tRNA pseudouridine synthase TruA family.</text>
</comment>
<dbReference type="CDD" id="cd02569">
    <property type="entry name" value="PseudoU_synth_ScPus3"/>
    <property type="match status" value="1"/>
</dbReference>
<protein>
    <submittedName>
        <fullName evidence="7">tRNA pseudouridine(38/39) synthase</fullName>
    </submittedName>
</protein>
<dbReference type="InterPro" id="IPR001406">
    <property type="entry name" value="PsdUridine_synth_TruA"/>
</dbReference>
<dbReference type="InterPro" id="IPR041707">
    <property type="entry name" value="Pus3-like"/>
</dbReference>
<dbReference type="InterPro" id="IPR020097">
    <property type="entry name" value="PsdUridine_synth_TruA_a/b_dom"/>
</dbReference>
<sequence>MATKGEKRINLSKDDLLKLTNEELAENVLRLQASNTQLRNLLKKHTEESTVNSSCSPKKRPFDFTKHKRRHILLRILYLGWDYQGYATQEDTMNTIEHHLFAALTKACLIENRQTSNYHRCGRTDKGVSSFGQVISIDVRSKLKEDYSLSTDTANEIPYCKILNRLLPDEIRAVAWRPAPPEFSARFDCVQRTYKYYFPRGNLNLEAMDKAAKYILGSHDFRNLCKMDVGNGVVNYVREVRSVDIQPCSQTKSNSQFDMMVLTLVGSAFLWHQVRCLVAILLLVGQGYEQPEIMLQLLDIDANPRKPQYSLASEVPLNLFHCQYPFDDSSWLTDIETLDEVHSTLQKMWTFSSIKTNMLNDILDQITKLRTEQEFSFDVSETLIQGVKSKIYKPLMQRQTCESLESRLQHYSKKRKLDECSENTSVEAAAVVPKVEN</sequence>
<dbReference type="GO" id="GO:0005737">
    <property type="term" value="C:cytoplasm"/>
    <property type="evidence" value="ECO:0007669"/>
    <property type="project" value="TreeGrafter"/>
</dbReference>
<evidence type="ECO:0000256" key="4">
    <source>
        <dbReference type="SAM" id="Coils"/>
    </source>
</evidence>
<reference evidence="7" key="1">
    <citation type="submission" date="2025-08" db="UniProtKB">
        <authorList>
            <consortium name="RefSeq"/>
        </authorList>
    </citation>
    <scope>IDENTIFICATION</scope>
    <source>
        <tissue evidence="7">Total insect</tissue>
    </source>
</reference>
<proteinExistence type="inferred from homology"/>
<dbReference type="SUPFAM" id="SSF55120">
    <property type="entry name" value="Pseudouridine synthase"/>
    <property type="match status" value="1"/>
</dbReference>
<evidence type="ECO:0000313" key="6">
    <source>
        <dbReference type="Proteomes" id="UP000515158"/>
    </source>
</evidence>
<organism evidence="7">
    <name type="scientific">Thrips palmi</name>
    <name type="common">Melon thrips</name>
    <dbReference type="NCBI Taxonomy" id="161013"/>
    <lineage>
        <taxon>Eukaryota</taxon>
        <taxon>Metazoa</taxon>
        <taxon>Ecdysozoa</taxon>
        <taxon>Arthropoda</taxon>
        <taxon>Hexapoda</taxon>
        <taxon>Insecta</taxon>
        <taxon>Pterygota</taxon>
        <taxon>Neoptera</taxon>
        <taxon>Paraneoptera</taxon>
        <taxon>Thysanoptera</taxon>
        <taxon>Terebrantia</taxon>
        <taxon>Thripoidea</taxon>
        <taxon>Thripidae</taxon>
        <taxon>Thrips</taxon>
    </lineage>
</organism>
<feature type="domain" description="Pseudouridine synthase I TruA alpha/beta" evidence="5">
    <location>
        <begin position="211"/>
        <end position="325"/>
    </location>
</feature>
<dbReference type="OrthoDB" id="25767at2759"/>
<keyword evidence="4" id="KW-0175">Coiled coil</keyword>
<dbReference type="HAMAP" id="MF_00171">
    <property type="entry name" value="TruA"/>
    <property type="match status" value="1"/>
</dbReference>
<dbReference type="GO" id="GO:0031119">
    <property type="term" value="P:tRNA pseudouridine synthesis"/>
    <property type="evidence" value="ECO:0007669"/>
    <property type="project" value="TreeGrafter"/>
</dbReference>
<dbReference type="FunCoup" id="A0A6P9ACB5">
    <property type="interactions" value="2014"/>
</dbReference>
<evidence type="ECO:0000256" key="2">
    <source>
        <dbReference type="ARBA" id="ARBA00022694"/>
    </source>
</evidence>
<keyword evidence="3" id="KW-0413">Isomerase</keyword>
<keyword evidence="2" id="KW-0819">tRNA processing</keyword>
<accession>A0A6P9ACB5</accession>
<dbReference type="GO" id="GO:0005634">
    <property type="term" value="C:nucleus"/>
    <property type="evidence" value="ECO:0007669"/>
    <property type="project" value="TreeGrafter"/>
</dbReference>
<dbReference type="InterPro" id="IPR020094">
    <property type="entry name" value="TruA/RsuA/RluB/E/F_N"/>
</dbReference>